<keyword evidence="1" id="KW-0812">Transmembrane</keyword>
<evidence type="ECO:0000256" key="1">
    <source>
        <dbReference type="SAM" id="Phobius"/>
    </source>
</evidence>
<proteinExistence type="predicted"/>
<feature type="transmembrane region" description="Helical" evidence="1">
    <location>
        <begin position="757"/>
        <end position="776"/>
    </location>
</feature>
<keyword evidence="1" id="KW-1133">Transmembrane helix</keyword>
<dbReference type="InterPro" id="IPR045340">
    <property type="entry name" value="DUF6533"/>
</dbReference>
<feature type="domain" description="DUF6533" evidence="2">
    <location>
        <begin position="590"/>
        <end position="635"/>
    </location>
</feature>
<accession>A0A8H5GGI8</accession>
<evidence type="ECO:0000313" key="4">
    <source>
        <dbReference type="Proteomes" id="UP000559256"/>
    </source>
</evidence>
<reference evidence="3 4" key="1">
    <citation type="journal article" date="2020" name="ISME J.">
        <title>Uncovering the hidden diversity of litter-decomposition mechanisms in mushroom-forming fungi.</title>
        <authorList>
            <person name="Floudas D."/>
            <person name="Bentzer J."/>
            <person name="Ahren D."/>
            <person name="Johansson T."/>
            <person name="Persson P."/>
            <person name="Tunlid A."/>
        </authorList>
    </citation>
    <scope>NUCLEOTIDE SEQUENCE [LARGE SCALE GENOMIC DNA]</scope>
    <source>
        <strain evidence="3 4">CBS 291.85</strain>
    </source>
</reference>
<gene>
    <name evidence="3" type="ORF">D9758_005589</name>
</gene>
<dbReference type="OrthoDB" id="2404451at2759"/>
<name>A0A8H5GGI8_9AGAR</name>
<keyword evidence="4" id="KW-1185">Reference proteome</keyword>
<protein>
    <recommendedName>
        <fullName evidence="2">DUF6533 domain-containing protein</fullName>
    </recommendedName>
</protein>
<keyword evidence="1" id="KW-0472">Membrane</keyword>
<dbReference type="AlphaFoldDB" id="A0A8H5GGI8"/>
<organism evidence="3 4">
    <name type="scientific">Tetrapyrgos nigripes</name>
    <dbReference type="NCBI Taxonomy" id="182062"/>
    <lineage>
        <taxon>Eukaryota</taxon>
        <taxon>Fungi</taxon>
        <taxon>Dikarya</taxon>
        <taxon>Basidiomycota</taxon>
        <taxon>Agaricomycotina</taxon>
        <taxon>Agaricomycetes</taxon>
        <taxon>Agaricomycetidae</taxon>
        <taxon>Agaricales</taxon>
        <taxon>Marasmiineae</taxon>
        <taxon>Marasmiaceae</taxon>
        <taxon>Tetrapyrgos</taxon>
    </lineage>
</organism>
<evidence type="ECO:0000313" key="3">
    <source>
        <dbReference type="EMBL" id="KAF5364588.1"/>
    </source>
</evidence>
<sequence length="881" mass="99708">MASRGRKPRIRVQTVTDIITQQTKQKQRNQRSTKRRRCRCCGVMMSERNALNHERAAFIAEKGAEAAQKVAEAMEAALLEADYEDNGDLDLDEDTAIHVITVPRENVPQDVTIPPAEEQPIESGNEADVFIDDSVPFEDIGEINIPDDSGTDEGDREHDRLLDEEHGVDWEKEEAEYSEVGGASSDEFDGIEEEITRGLAADELAMEELLAELEYEDVLSDEELTALCTFAFKLKSNITNAGFDMLPFVFPREPVKTWKATQREVAELSGLHPQIYDMCVNSCLAYTGLYSEHTTCQFCGEQRLRPDGKPRKLFVYIPLIPRLIGYYRTESWSFWLQYIGPVVLRDQLPDAIFTHFLQFEYTEEDIQKILGFANWVYKYEEGQQTIGHPSYSTWTSSHSRPHRANRLDLGKLGKLTIHPSFLTTRFAPSPAPNAVKKCCAEVKKSYDRSRVTRWAAVCINFEDGDTIRASILPYAEDRRDATFVRFDALIDQNARVRNVDIEEQRAVFFGRLQHLFVVDFPAAPALGLQEPRTFILAGVERCDVLFKDQIGFSYYANLKPLEVLDITTVHVIMMDSVDASTLYDFRLDNYLYLLATVILYYDYLLTLDDEIELVWKTPLRKGHLLFFANRYLPFVGSVVGTLLLFYPSLNDAVRIFCVVSFPYSHLPFEQSCRVVFFCRDVYAASLQSFGQALLAQRVYAMYGCSRRILVFLIGFTLIMIGVTCFFAFVNNLNSNIFFMTKEGCHASLDSTMSLQVASAWEAIFVYDLVLLGFTLFKARQNACRMQTLKSIGRGSLMQVLVSDGKLYFVVVDLSNALNIVSFYAGLSPSNCSVLTQLFMPGQFTGSQGRSSDVCELHLSLHDVKTDAKLAGPGGSQQRDGM</sequence>
<dbReference type="Pfam" id="PF20151">
    <property type="entry name" value="DUF6533"/>
    <property type="match status" value="1"/>
</dbReference>
<evidence type="ECO:0000259" key="2">
    <source>
        <dbReference type="Pfam" id="PF20151"/>
    </source>
</evidence>
<dbReference type="EMBL" id="JAACJM010000032">
    <property type="protein sequence ID" value="KAF5364588.1"/>
    <property type="molecule type" value="Genomic_DNA"/>
</dbReference>
<dbReference type="Proteomes" id="UP000559256">
    <property type="component" value="Unassembled WGS sequence"/>
</dbReference>
<comment type="caution">
    <text evidence="3">The sequence shown here is derived from an EMBL/GenBank/DDBJ whole genome shotgun (WGS) entry which is preliminary data.</text>
</comment>
<feature type="transmembrane region" description="Helical" evidence="1">
    <location>
        <begin position="627"/>
        <end position="646"/>
    </location>
</feature>
<feature type="transmembrane region" description="Helical" evidence="1">
    <location>
        <begin position="708"/>
        <end position="729"/>
    </location>
</feature>